<reference evidence="1" key="1">
    <citation type="submission" date="2021-01" db="EMBL/GenBank/DDBJ databases">
        <authorList>
            <person name="Corre E."/>
            <person name="Pelletier E."/>
            <person name="Niang G."/>
            <person name="Scheremetjew M."/>
            <person name="Finn R."/>
            <person name="Kale V."/>
            <person name="Holt S."/>
            <person name="Cochrane G."/>
            <person name="Meng A."/>
            <person name="Brown T."/>
            <person name="Cohen L."/>
        </authorList>
    </citation>
    <scope>NUCLEOTIDE SEQUENCE</scope>
    <source>
        <strain evidence="1">SoJaBio B1-5/56/2</strain>
    </source>
</reference>
<dbReference type="EMBL" id="HBKR01032418">
    <property type="protein sequence ID" value="CAE2328959.1"/>
    <property type="molecule type" value="Transcribed_RNA"/>
</dbReference>
<accession>A0A7S4PAS2</accession>
<evidence type="ECO:0000313" key="1">
    <source>
        <dbReference type="EMBL" id="CAE2328959.1"/>
    </source>
</evidence>
<dbReference type="AlphaFoldDB" id="A0A7S4PAS2"/>
<gene>
    <name evidence="1" type="ORF">NAES01612_LOCUS21301</name>
</gene>
<name>A0A7S4PAS2_9EUKA</name>
<sequence>MEVGPSNAIEGAKRLLKVTVDAAREVLASLSIANEVERKARLDRAMCRYQQSMSQLKLVFRELQKIDRQNQQLLVKEDPPHPKKVEEYERLVEEAKRKNEAVYVLMSRTRELLILVQQVYNCQICVSRE</sequence>
<organism evidence="1">
    <name type="scientific">Paramoeba aestuarina</name>
    <dbReference type="NCBI Taxonomy" id="180227"/>
    <lineage>
        <taxon>Eukaryota</taxon>
        <taxon>Amoebozoa</taxon>
        <taxon>Discosea</taxon>
        <taxon>Flabellinia</taxon>
        <taxon>Dactylopodida</taxon>
        <taxon>Paramoebidae</taxon>
        <taxon>Paramoeba</taxon>
    </lineage>
</organism>
<proteinExistence type="predicted"/>
<protein>
    <submittedName>
        <fullName evidence="1">Uncharacterized protein</fullName>
    </submittedName>
</protein>